<comment type="catalytic activity">
    <reaction evidence="1">
        <text>ATP + protein L-histidine = ADP + protein N-phospho-L-histidine.</text>
        <dbReference type="EC" id="2.7.13.3"/>
    </reaction>
</comment>
<feature type="domain" description="Histidine kinase" evidence="7">
    <location>
        <begin position="307"/>
        <end position="520"/>
    </location>
</feature>
<dbReference type="InterPro" id="IPR000014">
    <property type="entry name" value="PAS"/>
</dbReference>
<dbReference type="PROSITE" id="PS50113">
    <property type="entry name" value="PAC"/>
    <property type="match status" value="2"/>
</dbReference>
<evidence type="ECO:0000256" key="1">
    <source>
        <dbReference type="ARBA" id="ARBA00000085"/>
    </source>
</evidence>
<dbReference type="AlphaFoldDB" id="A0A2L0EJW4"/>
<evidence type="ECO:0000256" key="4">
    <source>
        <dbReference type="ARBA" id="ARBA00022679"/>
    </source>
</evidence>
<dbReference type="EMBL" id="CP012673">
    <property type="protein sequence ID" value="AUX39587.1"/>
    <property type="molecule type" value="Genomic_DNA"/>
</dbReference>
<dbReference type="SMART" id="SM00387">
    <property type="entry name" value="HATPase_c"/>
    <property type="match status" value="1"/>
</dbReference>
<dbReference type="InterPro" id="IPR013656">
    <property type="entry name" value="PAS_4"/>
</dbReference>
<dbReference type="CDD" id="cd00130">
    <property type="entry name" value="PAS"/>
    <property type="match status" value="2"/>
</dbReference>
<dbReference type="InterPro" id="IPR003594">
    <property type="entry name" value="HATPase_dom"/>
</dbReference>
<dbReference type="GO" id="GO:0000156">
    <property type="term" value="F:phosphorelay response regulator activity"/>
    <property type="evidence" value="ECO:0007669"/>
    <property type="project" value="TreeGrafter"/>
</dbReference>
<evidence type="ECO:0000256" key="3">
    <source>
        <dbReference type="ARBA" id="ARBA00022553"/>
    </source>
</evidence>
<evidence type="ECO:0000259" key="8">
    <source>
        <dbReference type="PROSITE" id="PS50113"/>
    </source>
</evidence>
<dbReference type="SMART" id="SM00388">
    <property type="entry name" value="HisKA"/>
    <property type="match status" value="1"/>
</dbReference>
<dbReference type="PRINTS" id="PR00344">
    <property type="entry name" value="BCTRLSENSOR"/>
</dbReference>
<dbReference type="InterPro" id="IPR050351">
    <property type="entry name" value="BphY/WalK/GraS-like"/>
</dbReference>
<dbReference type="Pfam" id="PF02518">
    <property type="entry name" value="HATPase_c"/>
    <property type="match status" value="1"/>
</dbReference>
<sequence length="527" mass="57507">MMYSLSWEEEAQMPDIGVEPIHLHRSAVERSPLPTVLTATEEFVIRYANPAFCGLCASPFSDLVGMRLASLFRGAEVLEALLERVARDGVTDVAADVAFVCSEGRAFHGTAIVTPLRDERGRPRGLSVQILDATEQVRARAREAEAARELKEANDRLIVAGIREQELADRANQSAAELKALLAAMGEGVTVFGPSGEIVLVNAVGRAVLGFSSESPTLEDYRRCDFRRLDGAPLDFEREVLSRIVRGEAFSEEEVLLHRADGTVQHIVLSGGAVRDARGEVALAMNLYRDVTEVRELERVREQCLSLITHDLRSPLTAAMFTAEVIQMNRAGYDPPQLAGRILLNLTRMEEMIRNLLDVQRLHAGHRLPLRLGECDLVAIAREVADDLASFHDQRVVVHGEACVLGVWGEGELRRAIWNLASNALKYGARGAPVTIAVERVGELATVAVHNEGLPIAAEDQARLFAPFSRTRSAMEGGQRGWGLGLTFVRGCAEAHGGRVTVESDAERGTTFTLALPLDAGPYQELG</sequence>
<dbReference type="InterPro" id="IPR036890">
    <property type="entry name" value="HATPase_C_sf"/>
</dbReference>
<dbReference type="InterPro" id="IPR003661">
    <property type="entry name" value="HisK_dim/P_dom"/>
</dbReference>
<dbReference type="CDD" id="cd00075">
    <property type="entry name" value="HATPase"/>
    <property type="match status" value="1"/>
</dbReference>
<dbReference type="GO" id="GO:0030295">
    <property type="term" value="F:protein kinase activator activity"/>
    <property type="evidence" value="ECO:0007669"/>
    <property type="project" value="TreeGrafter"/>
</dbReference>
<keyword evidence="5" id="KW-0418">Kinase</keyword>
<evidence type="ECO:0000259" key="7">
    <source>
        <dbReference type="PROSITE" id="PS50109"/>
    </source>
</evidence>
<dbReference type="SUPFAM" id="SSF47384">
    <property type="entry name" value="Homodimeric domain of signal transducing histidine kinase"/>
    <property type="match status" value="1"/>
</dbReference>
<dbReference type="InterPro" id="IPR035965">
    <property type="entry name" value="PAS-like_dom_sf"/>
</dbReference>
<dbReference type="Gene3D" id="3.30.450.20">
    <property type="entry name" value="PAS domain"/>
    <property type="match status" value="2"/>
</dbReference>
<dbReference type="InterPro" id="IPR004358">
    <property type="entry name" value="Sig_transdc_His_kin-like_C"/>
</dbReference>
<dbReference type="InterPro" id="IPR000700">
    <property type="entry name" value="PAS-assoc_C"/>
</dbReference>
<reference evidence="9 10" key="1">
    <citation type="submission" date="2015-09" db="EMBL/GenBank/DDBJ databases">
        <title>Sorangium comparison.</title>
        <authorList>
            <person name="Zaburannyi N."/>
            <person name="Bunk B."/>
            <person name="Overmann J."/>
            <person name="Mueller R."/>
        </authorList>
    </citation>
    <scope>NUCLEOTIDE SEQUENCE [LARGE SCALE GENOMIC DNA]</scope>
    <source>
        <strain evidence="9 10">So ce26</strain>
    </source>
</reference>
<dbReference type="Pfam" id="PF00512">
    <property type="entry name" value="HisKA"/>
    <property type="match status" value="1"/>
</dbReference>
<keyword evidence="3" id="KW-0597">Phosphoprotein</keyword>
<dbReference type="Gene3D" id="3.30.565.10">
    <property type="entry name" value="Histidine kinase-like ATPase, C-terminal domain"/>
    <property type="match status" value="1"/>
</dbReference>
<dbReference type="SUPFAM" id="SSF55785">
    <property type="entry name" value="PYP-like sensor domain (PAS domain)"/>
    <property type="match status" value="2"/>
</dbReference>
<evidence type="ECO:0000256" key="5">
    <source>
        <dbReference type="ARBA" id="ARBA00022777"/>
    </source>
</evidence>
<dbReference type="InterPro" id="IPR036097">
    <property type="entry name" value="HisK_dim/P_sf"/>
</dbReference>
<proteinExistence type="predicted"/>
<feature type="domain" description="PAC" evidence="8">
    <location>
        <begin position="251"/>
        <end position="303"/>
    </location>
</feature>
<protein>
    <recommendedName>
        <fullName evidence="2">histidine kinase</fullName>
        <ecNumber evidence="2">2.7.13.3</ecNumber>
    </recommendedName>
</protein>
<dbReference type="EC" id="2.7.13.3" evidence="2"/>
<accession>A0A2L0EJW4</accession>
<gene>
    <name evidence="9" type="ORF">SOCE26_009810</name>
</gene>
<evidence type="ECO:0000313" key="10">
    <source>
        <dbReference type="Proteomes" id="UP000238348"/>
    </source>
</evidence>
<dbReference type="Gene3D" id="1.10.287.130">
    <property type="match status" value="1"/>
</dbReference>
<name>A0A2L0EJW4_SORCE</name>
<organism evidence="9 10">
    <name type="scientific">Sorangium cellulosum</name>
    <name type="common">Polyangium cellulosum</name>
    <dbReference type="NCBI Taxonomy" id="56"/>
    <lineage>
        <taxon>Bacteria</taxon>
        <taxon>Pseudomonadati</taxon>
        <taxon>Myxococcota</taxon>
        <taxon>Polyangia</taxon>
        <taxon>Polyangiales</taxon>
        <taxon>Polyangiaceae</taxon>
        <taxon>Sorangium</taxon>
    </lineage>
</organism>
<keyword evidence="4" id="KW-0808">Transferase</keyword>
<dbReference type="InterPro" id="IPR001610">
    <property type="entry name" value="PAC"/>
</dbReference>
<keyword evidence="6" id="KW-0472">Membrane</keyword>
<dbReference type="CDD" id="cd00082">
    <property type="entry name" value="HisKA"/>
    <property type="match status" value="1"/>
</dbReference>
<dbReference type="GO" id="GO:0016020">
    <property type="term" value="C:membrane"/>
    <property type="evidence" value="ECO:0007669"/>
    <property type="project" value="UniProtKB-SubCell"/>
</dbReference>
<dbReference type="SMART" id="SM00091">
    <property type="entry name" value="PAS"/>
    <property type="match status" value="2"/>
</dbReference>
<feature type="domain" description="PAC" evidence="8">
    <location>
        <begin position="93"/>
        <end position="145"/>
    </location>
</feature>
<dbReference type="SMART" id="SM00086">
    <property type="entry name" value="PAC"/>
    <property type="match status" value="2"/>
</dbReference>
<dbReference type="PANTHER" id="PTHR42878:SF13">
    <property type="entry name" value="HISTIDINE KINASE"/>
    <property type="match status" value="1"/>
</dbReference>
<dbReference type="PANTHER" id="PTHR42878">
    <property type="entry name" value="TWO-COMPONENT HISTIDINE KINASE"/>
    <property type="match status" value="1"/>
</dbReference>
<dbReference type="Proteomes" id="UP000238348">
    <property type="component" value="Chromosome"/>
</dbReference>
<dbReference type="GO" id="GO:0000155">
    <property type="term" value="F:phosphorelay sensor kinase activity"/>
    <property type="evidence" value="ECO:0007669"/>
    <property type="project" value="InterPro"/>
</dbReference>
<dbReference type="NCBIfam" id="TIGR00229">
    <property type="entry name" value="sensory_box"/>
    <property type="match status" value="2"/>
</dbReference>
<evidence type="ECO:0000256" key="2">
    <source>
        <dbReference type="ARBA" id="ARBA00012438"/>
    </source>
</evidence>
<dbReference type="Pfam" id="PF08448">
    <property type="entry name" value="PAS_4"/>
    <property type="match status" value="2"/>
</dbReference>
<dbReference type="PROSITE" id="PS50109">
    <property type="entry name" value="HIS_KIN"/>
    <property type="match status" value="1"/>
</dbReference>
<dbReference type="GO" id="GO:0007234">
    <property type="term" value="P:osmosensory signaling via phosphorelay pathway"/>
    <property type="evidence" value="ECO:0007669"/>
    <property type="project" value="TreeGrafter"/>
</dbReference>
<dbReference type="SUPFAM" id="SSF55874">
    <property type="entry name" value="ATPase domain of HSP90 chaperone/DNA topoisomerase II/histidine kinase"/>
    <property type="match status" value="1"/>
</dbReference>
<evidence type="ECO:0000313" key="9">
    <source>
        <dbReference type="EMBL" id="AUX39587.1"/>
    </source>
</evidence>
<dbReference type="InterPro" id="IPR005467">
    <property type="entry name" value="His_kinase_dom"/>
</dbReference>
<evidence type="ECO:0000256" key="6">
    <source>
        <dbReference type="ARBA" id="ARBA00023136"/>
    </source>
</evidence>